<evidence type="ECO:0000256" key="13">
    <source>
        <dbReference type="ARBA" id="ARBA00022840"/>
    </source>
</evidence>
<evidence type="ECO:0000256" key="3">
    <source>
        <dbReference type="ARBA" id="ARBA00012513"/>
    </source>
</evidence>
<evidence type="ECO:0000256" key="6">
    <source>
        <dbReference type="ARBA" id="ARBA00022614"/>
    </source>
</evidence>
<dbReference type="Pfam" id="PF13855">
    <property type="entry name" value="LRR_8"/>
    <property type="match status" value="1"/>
</dbReference>
<dbReference type="Gene3D" id="1.10.510.10">
    <property type="entry name" value="Transferase(Phosphotransferase) domain 1"/>
    <property type="match status" value="1"/>
</dbReference>
<dbReference type="FunFam" id="3.80.10.10:FF:000288">
    <property type="entry name" value="LRR receptor-like serine/threonine-protein kinase EFR"/>
    <property type="match status" value="1"/>
</dbReference>
<dbReference type="GO" id="GO:0005524">
    <property type="term" value="F:ATP binding"/>
    <property type="evidence" value="ECO:0007669"/>
    <property type="project" value="UniProtKB-UniRule"/>
</dbReference>
<dbReference type="SUPFAM" id="SSF52047">
    <property type="entry name" value="RNI-like"/>
    <property type="match status" value="1"/>
</dbReference>
<keyword evidence="10" id="KW-0677">Repeat</keyword>
<evidence type="ECO:0000313" key="22">
    <source>
        <dbReference type="EMBL" id="KAH7287517.1"/>
    </source>
</evidence>
<feature type="signal peptide" evidence="20">
    <location>
        <begin position="1"/>
        <end position="26"/>
    </location>
</feature>
<dbReference type="PANTHER" id="PTHR48054">
    <property type="entry name" value="RECEPTOR KINASE-LIKE PROTEIN XA21"/>
    <property type="match status" value="1"/>
</dbReference>
<evidence type="ECO:0000256" key="12">
    <source>
        <dbReference type="ARBA" id="ARBA00022777"/>
    </source>
</evidence>
<dbReference type="InterPro" id="IPR017441">
    <property type="entry name" value="Protein_kinase_ATP_BS"/>
</dbReference>
<dbReference type="Pfam" id="PF00069">
    <property type="entry name" value="Pkinase"/>
    <property type="match status" value="1"/>
</dbReference>
<evidence type="ECO:0000256" key="9">
    <source>
        <dbReference type="ARBA" id="ARBA00022729"/>
    </source>
</evidence>
<dbReference type="FunFam" id="3.30.200.20:FF:000292">
    <property type="entry name" value="Leucine-rich repeat receptor-like serine/threonine-protein kinase BAM1"/>
    <property type="match status" value="1"/>
</dbReference>
<evidence type="ECO:0000256" key="16">
    <source>
        <dbReference type="ARBA" id="ARBA00023180"/>
    </source>
</evidence>
<evidence type="ECO:0000256" key="8">
    <source>
        <dbReference type="ARBA" id="ARBA00022692"/>
    </source>
</evidence>
<name>A0A8T2QUD6_CERRI</name>
<keyword evidence="5" id="KW-0723">Serine/threonine-protein kinase</keyword>
<keyword evidence="6" id="KW-0433">Leucine-rich repeat</keyword>
<dbReference type="Pfam" id="PF00560">
    <property type="entry name" value="LRR_1"/>
    <property type="match status" value="1"/>
</dbReference>
<dbReference type="InterPro" id="IPR052592">
    <property type="entry name" value="LRR-RLK"/>
</dbReference>
<dbReference type="PANTHER" id="PTHR48054:SF91">
    <property type="entry name" value="(WILD MALAYSIAN BANANA) HYPOTHETICAL PROTEIN"/>
    <property type="match status" value="1"/>
</dbReference>
<dbReference type="OrthoDB" id="676979at2759"/>
<keyword evidence="23" id="KW-1185">Reference proteome</keyword>
<dbReference type="PROSITE" id="PS00107">
    <property type="entry name" value="PROTEIN_KINASE_ATP"/>
    <property type="match status" value="1"/>
</dbReference>
<evidence type="ECO:0000256" key="5">
    <source>
        <dbReference type="ARBA" id="ARBA00022527"/>
    </source>
</evidence>
<dbReference type="GO" id="GO:0005886">
    <property type="term" value="C:plasma membrane"/>
    <property type="evidence" value="ECO:0007669"/>
    <property type="project" value="UniProtKB-SubCell"/>
</dbReference>
<dbReference type="AlphaFoldDB" id="A0A8T2QUD6"/>
<dbReference type="InterPro" id="IPR000719">
    <property type="entry name" value="Prot_kinase_dom"/>
</dbReference>
<dbReference type="Pfam" id="PF08263">
    <property type="entry name" value="LRRNT_2"/>
    <property type="match status" value="1"/>
</dbReference>
<dbReference type="Pfam" id="PF23598">
    <property type="entry name" value="LRR_14"/>
    <property type="match status" value="1"/>
</dbReference>
<evidence type="ECO:0000256" key="15">
    <source>
        <dbReference type="ARBA" id="ARBA00023136"/>
    </source>
</evidence>
<comment type="similarity">
    <text evidence="2">Belongs to the protein kinase superfamily. Ser/Thr protein kinase family.</text>
</comment>
<feature type="domain" description="Protein kinase" evidence="21">
    <location>
        <begin position="709"/>
        <end position="994"/>
    </location>
</feature>
<accession>A0A8T2QUD6</accession>
<keyword evidence="7" id="KW-0808">Transferase</keyword>
<keyword evidence="15 19" id="KW-0472">Membrane</keyword>
<evidence type="ECO:0000256" key="20">
    <source>
        <dbReference type="SAM" id="SignalP"/>
    </source>
</evidence>
<evidence type="ECO:0000313" key="23">
    <source>
        <dbReference type="Proteomes" id="UP000825935"/>
    </source>
</evidence>
<evidence type="ECO:0000256" key="1">
    <source>
        <dbReference type="ARBA" id="ARBA00004162"/>
    </source>
</evidence>
<evidence type="ECO:0000256" key="2">
    <source>
        <dbReference type="ARBA" id="ARBA00008684"/>
    </source>
</evidence>
<dbReference type="SMART" id="SM00369">
    <property type="entry name" value="LRR_TYP"/>
    <property type="match status" value="7"/>
</dbReference>
<dbReference type="PROSITE" id="PS50011">
    <property type="entry name" value="PROTEIN_KINASE_DOM"/>
    <property type="match status" value="1"/>
</dbReference>
<keyword evidence="14 19" id="KW-1133">Transmembrane helix</keyword>
<dbReference type="PROSITE" id="PS00108">
    <property type="entry name" value="PROTEIN_KINASE_ST"/>
    <property type="match status" value="1"/>
</dbReference>
<evidence type="ECO:0000259" key="21">
    <source>
        <dbReference type="PROSITE" id="PS50011"/>
    </source>
</evidence>
<sequence length="1011" mass="110465">MDEWLKLTALVVTTAAMFMACGAAEALSSEGAALLELKAGISDPFGHLSDWLTSDSFPCTWTGVTCNTSGSVTALDISQRNLSGTLSDAALRRLPGLSYFNVCCNSFASPLPSAFFVSMPALNVLDVSRNYFIGNFPDFGTDPAAALPSLTFFSAFSNNFTGPIPAAFSRLPKLQHLDLGGSFFDGNIPRSLGDLSGLNYLGLSGNLLTGAIPHELGSLGQLRYLFMAYNRLNGSIPPEIGKLVHLEYMDLCCTGLSGPIPPELGQLKSLNTLFLYKNELTGQIPPQLGGMTSLMSLDLSVNNLSGRVPPEFGHLKNLTLLSLFYNNLNGSLPTEIGELPNLLTLLIWNNSFSGKLPESLGRSSPLQWLDVSSNFFEGPIPPDVCLQSNLSKLILFSNRLSGPIPTKLATCQSLLRVRLQDNQITGTIPAGFGYLPKLTRLEFQMNKLSGQIPTDICNSSKLNYIDLSFNKIDGELPANMWQLLNLQSFLASGNNLTGIIPSDPEAACESLAVLSLSLNSLSGRIPASLSNCQKLITIQLQQNRFTGSIPPELASVPNLEVLDLSQNYLSGQIPPQFQNLTTLEAFNVSYNNLSGPVPLEGMFKTASTSSFLGNPYLCGGVLPRSCIGLGDENQPSDKGRRRNFEPMWLIGLVFGFSLIILITGGQCLFKQYGGRFCSKDALEDMDEWPWRLTAFQRLSFTSNDILDALKDENIVGRGATGIVYRARMPSGEVVAVKKLWMSHKSLKNGKSKEPRGFQIEIDLLGSIRHRNIVRLLGYCSNNINTLLIYEYMTNGSLDDALHAKGNNYILADWVTRYNIAVGIAQGLCYLHHDCFPQVVHRDVKSNNILLDCKLDARIADFGVAKLIERNESMSMIAGSYGYIAPEYAYTLKVDEKTDIYSFGVVLLELLTGRRPIEPEFGDAANIVEWVRGKVRSKTGIVDALDANVGATCATIQEEMLLVLRIALLCTSRCPHDRPSMRDVVTMLAEAKPRRKSITTTKEPRNGSGPLE</sequence>
<dbReference type="SUPFAM" id="SSF52058">
    <property type="entry name" value="L domain-like"/>
    <property type="match status" value="1"/>
</dbReference>
<keyword evidence="9 20" id="KW-0732">Signal</keyword>
<dbReference type="FunFam" id="3.80.10.10:FF:000041">
    <property type="entry name" value="LRR receptor-like serine/threonine-protein kinase ERECTA"/>
    <property type="match status" value="2"/>
</dbReference>
<reference evidence="22" key="1">
    <citation type="submission" date="2021-08" db="EMBL/GenBank/DDBJ databases">
        <title>WGS assembly of Ceratopteris richardii.</title>
        <authorList>
            <person name="Marchant D.B."/>
            <person name="Chen G."/>
            <person name="Jenkins J."/>
            <person name="Shu S."/>
            <person name="Leebens-Mack J."/>
            <person name="Grimwood J."/>
            <person name="Schmutz J."/>
            <person name="Soltis P."/>
            <person name="Soltis D."/>
            <person name="Chen Z.-H."/>
        </authorList>
    </citation>
    <scope>NUCLEOTIDE SEQUENCE</scope>
    <source>
        <strain evidence="22">Whitten #5841</strain>
        <tissue evidence="22">Leaf</tissue>
    </source>
</reference>
<dbReference type="InterPro" id="IPR055414">
    <property type="entry name" value="LRR_R13L4/SHOC2-like"/>
</dbReference>
<evidence type="ECO:0000256" key="11">
    <source>
        <dbReference type="ARBA" id="ARBA00022741"/>
    </source>
</evidence>
<dbReference type="PROSITE" id="PS51257">
    <property type="entry name" value="PROKAR_LIPOPROTEIN"/>
    <property type="match status" value="1"/>
</dbReference>
<dbReference type="InterPro" id="IPR032675">
    <property type="entry name" value="LRR_dom_sf"/>
</dbReference>
<evidence type="ECO:0000256" key="19">
    <source>
        <dbReference type="SAM" id="Phobius"/>
    </source>
</evidence>
<comment type="subcellular location">
    <subcellularLocation>
        <location evidence="1">Cell membrane</location>
        <topology evidence="1">Single-pass membrane protein</topology>
    </subcellularLocation>
</comment>
<gene>
    <name evidence="22" type="ORF">KP509_32G059600</name>
</gene>
<evidence type="ECO:0000256" key="17">
    <source>
        <dbReference type="PROSITE-ProRule" id="PRU10141"/>
    </source>
</evidence>
<dbReference type="SMART" id="SM00220">
    <property type="entry name" value="S_TKc"/>
    <property type="match status" value="1"/>
</dbReference>
<protein>
    <recommendedName>
        <fullName evidence="3">non-specific serine/threonine protein kinase</fullName>
        <ecNumber evidence="3">2.7.11.1</ecNumber>
    </recommendedName>
</protein>
<dbReference type="EC" id="2.7.11.1" evidence="3"/>
<evidence type="ECO:0000256" key="4">
    <source>
        <dbReference type="ARBA" id="ARBA00022475"/>
    </source>
</evidence>
<feature type="binding site" evidence="17">
    <location>
        <position position="738"/>
    </location>
    <ligand>
        <name>ATP</name>
        <dbReference type="ChEBI" id="CHEBI:30616"/>
    </ligand>
</feature>
<dbReference type="Proteomes" id="UP000825935">
    <property type="component" value="Chromosome 32"/>
</dbReference>
<dbReference type="Gene3D" id="3.30.200.20">
    <property type="entry name" value="Phosphorylase Kinase, domain 1"/>
    <property type="match status" value="1"/>
</dbReference>
<evidence type="ECO:0000256" key="10">
    <source>
        <dbReference type="ARBA" id="ARBA00022737"/>
    </source>
</evidence>
<keyword evidence="8 19" id="KW-0812">Transmembrane</keyword>
<dbReference type="OMA" id="FPYGLGM"/>
<evidence type="ECO:0000256" key="14">
    <source>
        <dbReference type="ARBA" id="ARBA00022989"/>
    </source>
</evidence>
<feature type="region of interest" description="Disordered" evidence="18">
    <location>
        <begin position="991"/>
        <end position="1011"/>
    </location>
</feature>
<keyword evidence="13 17" id="KW-0067">ATP-binding</keyword>
<keyword evidence="4" id="KW-1003">Cell membrane</keyword>
<feature type="transmembrane region" description="Helical" evidence="19">
    <location>
        <begin position="647"/>
        <end position="669"/>
    </location>
</feature>
<dbReference type="InterPro" id="IPR008271">
    <property type="entry name" value="Ser/Thr_kinase_AS"/>
</dbReference>
<keyword evidence="12" id="KW-0418">Kinase</keyword>
<dbReference type="SUPFAM" id="SSF56112">
    <property type="entry name" value="Protein kinase-like (PK-like)"/>
    <property type="match status" value="1"/>
</dbReference>
<dbReference type="InterPro" id="IPR003591">
    <property type="entry name" value="Leu-rich_rpt_typical-subtyp"/>
</dbReference>
<dbReference type="InterPro" id="IPR001611">
    <property type="entry name" value="Leu-rich_rpt"/>
</dbReference>
<keyword evidence="11 17" id="KW-0547">Nucleotide-binding</keyword>
<dbReference type="GO" id="GO:0004674">
    <property type="term" value="F:protein serine/threonine kinase activity"/>
    <property type="evidence" value="ECO:0007669"/>
    <property type="project" value="UniProtKB-KW"/>
</dbReference>
<dbReference type="FunFam" id="1.10.510.10:FF:000400">
    <property type="entry name" value="MDIS1-interacting receptor like kinase 1"/>
    <property type="match status" value="1"/>
</dbReference>
<comment type="caution">
    <text evidence="22">The sequence shown here is derived from an EMBL/GenBank/DDBJ whole genome shotgun (WGS) entry which is preliminary data.</text>
</comment>
<evidence type="ECO:0000256" key="7">
    <source>
        <dbReference type="ARBA" id="ARBA00022679"/>
    </source>
</evidence>
<feature type="chain" id="PRO_5035783229" description="non-specific serine/threonine protein kinase" evidence="20">
    <location>
        <begin position="27"/>
        <end position="1011"/>
    </location>
</feature>
<evidence type="ECO:0000256" key="18">
    <source>
        <dbReference type="SAM" id="MobiDB-lite"/>
    </source>
</evidence>
<dbReference type="Gene3D" id="3.80.10.10">
    <property type="entry name" value="Ribonuclease Inhibitor"/>
    <property type="match status" value="4"/>
</dbReference>
<dbReference type="InterPro" id="IPR013210">
    <property type="entry name" value="LRR_N_plant-typ"/>
</dbReference>
<proteinExistence type="inferred from homology"/>
<keyword evidence="16" id="KW-0325">Glycoprotein</keyword>
<organism evidence="22 23">
    <name type="scientific">Ceratopteris richardii</name>
    <name type="common">Triangle waterfern</name>
    <dbReference type="NCBI Taxonomy" id="49495"/>
    <lineage>
        <taxon>Eukaryota</taxon>
        <taxon>Viridiplantae</taxon>
        <taxon>Streptophyta</taxon>
        <taxon>Embryophyta</taxon>
        <taxon>Tracheophyta</taxon>
        <taxon>Polypodiopsida</taxon>
        <taxon>Polypodiidae</taxon>
        <taxon>Polypodiales</taxon>
        <taxon>Pteridineae</taxon>
        <taxon>Pteridaceae</taxon>
        <taxon>Parkerioideae</taxon>
        <taxon>Ceratopteris</taxon>
    </lineage>
</organism>
<dbReference type="EMBL" id="CM035437">
    <property type="protein sequence ID" value="KAH7287517.1"/>
    <property type="molecule type" value="Genomic_DNA"/>
</dbReference>
<dbReference type="InterPro" id="IPR011009">
    <property type="entry name" value="Kinase-like_dom_sf"/>
</dbReference>